<proteinExistence type="predicted"/>
<reference evidence="1 2" key="1">
    <citation type="submission" date="2015-11" db="EMBL/GenBank/DDBJ databases">
        <title>Genome sequence of Pyrodictium occultum PL-19, a marine hyperthermophilic archaeon isolated from Volcano, Italy.</title>
        <authorList>
            <person name="Utturkar S."/>
            <person name="Huber H."/>
            <person name="Leptihn S."/>
            <person name="Brown S."/>
            <person name="Stetter K.O."/>
            <person name="Podar M."/>
        </authorList>
    </citation>
    <scope>NUCLEOTIDE SEQUENCE [LARGE SCALE GENOMIC DNA]</scope>
    <source>
        <strain evidence="1 2">PL-19</strain>
    </source>
</reference>
<keyword evidence="2" id="KW-1185">Reference proteome</keyword>
<dbReference type="OrthoDB" id="146520at2157"/>
<dbReference type="Proteomes" id="UP000053352">
    <property type="component" value="Unassembled WGS sequence"/>
</dbReference>
<evidence type="ECO:0008006" key="3">
    <source>
        <dbReference type="Google" id="ProtNLM"/>
    </source>
</evidence>
<accession>A0A0V8RUZ0</accession>
<evidence type="ECO:0000313" key="1">
    <source>
        <dbReference type="EMBL" id="KSW11868.1"/>
    </source>
</evidence>
<dbReference type="Pfam" id="PF07318">
    <property type="entry name" value="DUF1464"/>
    <property type="match status" value="1"/>
</dbReference>
<protein>
    <recommendedName>
        <fullName evidence="3">Butyrate kinase</fullName>
    </recommendedName>
</protein>
<comment type="caution">
    <text evidence="1">The sequence shown here is derived from an EMBL/GenBank/DDBJ whole genome shotgun (WGS) entry which is preliminary data.</text>
</comment>
<dbReference type="AlphaFoldDB" id="A0A0V8RUZ0"/>
<gene>
    <name evidence="1" type="ORF">CF15_03450</name>
</gene>
<dbReference type="InterPro" id="IPR009927">
    <property type="entry name" value="DUF1464"/>
</dbReference>
<organism evidence="1 2">
    <name type="scientific">Pyrodictium occultum</name>
    <dbReference type="NCBI Taxonomy" id="2309"/>
    <lineage>
        <taxon>Archaea</taxon>
        <taxon>Thermoproteota</taxon>
        <taxon>Thermoprotei</taxon>
        <taxon>Desulfurococcales</taxon>
        <taxon>Pyrodictiaceae</taxon>
        <taxon>Pyrodictium</taxon>
    </lineage>
</organism>
<dbReference type="SUPFAM" id="SSF53067">
    <property type="entry name" value="Actin-like ATPase domain"/>
    <property type="match status" value="1"/>
</dbReference>
<evidence type="ECO:0000313" key="2">
    <source>
        <dbReference type="Proteomes" id="UP000053352"/>
    </source>
</evidence>
<dbReference type="STRING" id="2309.CF15_03450"/>
<dbReference type="EMBL" id="LNTB01000001">
    <property type="protein sequence ID" value="KSW11868.1"/>
    <property type="molecule type" value="Genomic_DNA"/>
</dbReference>
<dbReference type="RefSeq" id="WP_058370546.1">
    <property type="nucleotide sequence ID" value="NZ_LNTB01000001.1"/>
</dbReference>
<dbReference type="PIRSF" id="PIRSF009433">
    <property type="entry name" value="DUF1464"/>
    <property type="match status" value="1"/>
</dbReference>
<name>A0A0V8RUZ0_PYROC</name>
<dbReference type="Gene3D" id="3.30.420.40">
    <property type="match status" value="1"/>
</dbReference>
<sequence>MGLRSAGVDSGTYSVDIVAIEESDGGFRVVYEEAIPRMLVVKNPGIIVERLSMLVRENNVSSIAVSSGYGVPLKRAQETGREEIRAATFIHRGDEERGLRILGLRRAMELLAESDLPVWFTPGVVQLPTVPEWRKLNKIDMGTSDKVYSAAAALREEVEDRGTPVEEADIIVLEVGYAYTAALALESGRIVDGIGGTAGFTGYMGAGAWDSEVAYLAAFIEPGFSKERLFEGGAAALLGGGWPPPPPEEVAERAARGDERARLVIEALAEAAAKDVLALLASVRPRRVYVTGRWWRVEAFRRALGEKLAPLLSRLGAEATGLGYRGTAKEAALGAALIANGLAGGRYEWIVETLRLRESRGTVFDHIVVGGLSERARRYYGLQR</sequence>
<dbReference type="InterPro" id="IPR043129">
    <property type="entry name" value="ATPase_NBD"/>
</dbReference>